<feature type="domain" description="RRM" evidence="3">
    <location>
        <begin position="108"/>
        <end position="186"/>
    </location>
</feature>
<dbReference type="GO" id="GO:0005634">
    <property type="term" value="C:nucleus"/>
    <property type="evidence" value="ECO:0007669"/>
    <property type="project" value="InterPro"/>
</dbReference>
<keyword evidence="1" id="KW-0694">RNA-binding</keyword>
<dbReference type="EMBL" id="ML014174">
    <property type="protein sequence ID" value="RKP01395.1"/>
    <property type="molecule type" value="Genomic_DNA"/>
</dbReference>
<organism evidence="4 5">
    <name type="scientific">Caulochytrium protostelioides</name>
    <dbReference type="NCBI Taxonomy" id="1555241"/>
    <lineage>
        <taxon>Eukaryota</taxon>
        <taxon>Fungi</taxon>
        <taxon>Fungi incertae sedis</taxon>
        <taxon>Chytridiomycota</taxon>
        <taxon>Chytridiomycota incertae sedis</taxon>
        <taxon>Chytridiomycetes</taxon>
        <taxon>Caulochytriales</taxon>
        <taxon>Caulochytriaceae</taxon>
        <taxon>Caulochytrium</taxon>
    </lineage>
</organism>
<feature type="non-terminal residue" evidence="4">
    <location>
        <position position="330"/>
    </location>
</feature>
<dbReference type="PANTHER" id="PTHR48036">
    <property type="entry name" value="SPLICING FACTOR (PAD-1), PUTATIVE (AFU_ORTHOLOGUE AFUA_1G15810)-RELATED"/>
    <property type="match status" value="1"/>
</dbReference>
<reference evidence="5" key="1">
    <citation type="journal article" date="2018" name="Nat. Microbiol.">
        <title>Leveraging single-cell genomics to expand the fungal tree of life.</title>
        <authorList>
            <person name="Ahrendt S.R."/>
            <person name="Quandt C.A."/>
            <person name="Ciobanu D."/>
            <person name="Clum A."/>
            <person name="Salamov A."/>
            <person name="Andreopoulos B."/>
            <person name="Cheng J.F."/>
            <person name="Woyke T."/>
            <person name="Pelin A."/>
            <person name="Henrissat B."/>
            <person name="Reynolds N.K."/>
            <person name="Benny G.L."/>
            <person name="Smith M.E."/>
            <person name="James T.Y."/>
            <person name="Grigoriev I.V."/>
        </authorList>
    </citation>
    <scope>NUCLEOTIDE SEQUENCE [LARGE SCALE GENOMIC DNA]</scope>
    <source>
        <strain evidence="5">ATCC 52028</strain>
    </source>
</reference>
<dbReference type="SMART" id="SM00360">
    <property type="entry name" value="RRM"/>
    <property type="match status" value="3"/>
</dbReference>
<dbReference type="Proteomes" id="UP000274922">
    <property type="component" value="Unassembled WGS sequence"/>
</dbReference>
<dbReference type="Pfam" id="PF00076">
    <property type="entry name" value="RRM_1"/>
    <property type="match status" value="3"/>
</dbReference>
<keyword evidence="5" id="KW-1185">Reference proteome</keyword>
<dbReference type="OrthoDB" id="5411533at2759"/>
<dbReference type="PROSITE" id="PS50102">
    <property type="entry name" value="RRM"/>
    <property type="match status" value="3"/>
</dbReference>
<evidence type="ECO:0000313" key="5">
    <source>
        <dbReference type="Proteomes" id="UP000274922"/>
    </source>
</evidence>
<dbReference type="GO" id="GO:0003723">
    <property type="term" value="F:RNA binding"/>
    <property type="evidence" value="ECO:0007669"/>
    <property type="project" value="UniProtKB-UniRule"/>
</dbReference>
<evidence type="ECO:0000313" key="4">
    <source>
        <dbReference type="EMBL" id="RKP01395.1"/>
    </source>
</evidence>
<protein>
    <recommendedName>
        <fullName evidence="3">RRM domain-containing protein</fullName>
    </recommendedName>
</protein>
<dbReference type="GO" id="GO:0006397">
    <property type="term" value="P:mRNA processing"/>
    <property type="evidence" value="ECO:0007669"/>
    <property type="project" value="InterPro"/>
</dbReference>
<dbReference type="SUPFAM" id="SSF54928">
    <property type="entry name" value="RNA-binding domain, RBD"/>
    <property type="match status" value="3"/>
</dbReference>
<sequence length="330" mass="35543">PATRDQRTVFVSQLPQTARGADVSHYFAGHGLVVRDVRLVMDRMTDRPKGFGFVEFQTQDDAARAFQFAGGTILGNVINVSPADTHHGGGRGSAGAHGAVGPPESQLRRVYVGSLHYDILEADVHAIFSPFGPIDLVKLQTDAVTGRSRGFAFVHFRHLEDANRAIATMDGHLLLGRRITVGRVGTRSRGQPSPYGYDAGHPPLSTPSTPATASNPSTAFGSPVVPKRVYTAQRPPPAPPACGLLLTDMFDPDDEDEPGWDADVAADIRSEVAKYGTVTHLALDLNSRGDTYVRYATRDAAEAAKRALDGRWYNGAQIAISFVHDADYRA</sequence>
<feature type="non-terminal residue" evidence="4">
    <location>
        <position position="1"/>
    </location>
</feature>
<name>A0A4P9X822_9FUNG</name>
<dbReference type="Gene3D" id="3.30.70.330">
    <property type="match status" value="3"/>
</dbReference>
<dbReference type="CDD" id="cd12285">
    <property type="entry name" value="RRM3_RBM39_like"/>
    <property type="match status" value="1"/>
</dbReference>
<dbReference type="AlphaFoldDB" id="A0A4P9X822"/>
<accession>A0A4P9X822</accession>
<gene>
    <name evidence="4" type="ORF">CXG81DRAFT_6570</name>
</gene>
<feature type="domain" description="RRM" evidence="3">
    <location>
        <begin position="7"/>
        <end position="85"/>
    </location>
</feature>
<feature type="compositionally biased region" description="Low complexity" evidence="2">
    <location>
        <begin position="202"/>
        <end position="219"/>
    </location>
</feature>
<evidence type="ECO:0000256" key="1">
    <source>
        <dbReference type="PROSITE-ProRule" id="PRU00176"/>
    </source>
</evidence>
<dbReference type="InterPro" id="IPR012677">
    <property type="entry name" value="Nucleotide-bd_a/b_plait_sf"/>
</dbReference>
<dbReference type="InterPro" id="IPR006509">
    <property type="entry name" value="RBM39_SF"/>
</dbReference>
<dbReference type="InterPro" id="IPR000504">
    <property type="entry name" value="RRM_dom"/>
</dbReference>
<proteinExistence type="predicted"/>
<feature type="region of interest" description="Disordered" evidence="2">
    <location>
        <begin position="185"/>
        <end position="219"/>
    </location>
</feature>
<evidence type="ECO:0000256" key="2">
    <source>
        <dbReference type="SAM" id="MobiDB-lite"/>
    </source>
</evidence>
<evidence type="ECO:0000259" key="3">
    <source>
        <dbReference type="PROSITE" id="PS50102"/>
    </source>
</evidence>
<dbReference type="STRING" id="1555241.A0A4P9X822"/>
<dbReference type="InterPro" id="IPR035979">
    <property type="entry name" value="RBD_domain_sf"/>
</dbReference>
<feature type="domain" description="RRM" evidence="3">
    <location>
        <begin position="227"/>
        <end position="325"/>
    </location>
</feature>